<feature type="domain" description="Mechanosensitive ion channel MscS C-terminal" evidence="10">
    <location>
        <begin position="428"/>
        <end position="513"/>
    </location>
</feature>
<comment type="function">
    <text evidence="7">Mechanosensitive channel that participates in the regulation of osmotic pressure changes within the cell, opening in response to stretch forces in the membrane lipid bilayer, without the need for other proteins. Contributes to normal resistance to hypoosmotic shock. Forms an ion channel of 1.0 nanosiemens conductance with a slight preference for anions.</text>
</comment>
<evidence type="ECO:0000256" key="2">
    <source>
        <dbReference type="ARBA" id="ARBA00008017"/>
    </source>
</evidence>
<feature type="transmembrane region" description="Helical" evidence="7">
    <location>
        <begin position="339"/>
        <end position="363"/>
    </location>
</feature>
<evidence type="ECO:0000256" key="7">
    <source>
        <dbReference type="RuleBase" id="RU369025"/>
    </source>
</evidence>
<proteinExistence type="inferred from homology"/>
<evidence type="ECO:0000313" key="12">
    <source>
        <dbReference type="Proteomes" id="UP000268908"/>
    </source>
</evidence>
<feature type="transmembrane region" description="Helical" evidence="7">
    <location>
        <begin position="262"/>
        <end position="287"/>
    </location>
</feature>
<keyword evidence="5 7" id="KW-1133">Transmembrane helix</keyword>
<dbReference type="Pfam" id="PF21082">
    <property type="entry name" value="MS_channel_3rd"/>
    <property type="match status" value="1"/>
</dbReference>
<reference evidence="11 12" key="1">
    <citation type="submission" date="2018-10" db="EMBL/GenBank/DDBJ databases">
        <title>Genomic Encyclopedia of Type Strains, Phase IV (KMG-IV): sequencing the most valuable type-strain genomes for metagenomic binning, comparative biology and taxonomic classification.</title>
        <authorList>
            <person name="Goeker M."/>
        </authorList>
    </citation>
    <scope>NUCLEOTIDE SEQUENCE [LARGE SCALE GENOMIC DNA]</scope>
    <source>
        <strain evidence="11 12">DSM 26916</strain>
    </source>
</reference>
<evidence type="ECO:0000259" key="9">
    <source>
        <dbReference type="Pfam" id="PF00924"/>
    </source>
</evidence>
<feature type="chain" id="PRO_5019842008" description="Small-conductance mechanosensitive channel" evidence="8">
    <location>
        <begin position="25"/>
        <end position="541"/>
    </location>
</feature>
<comment type="caution">
    <text evidence="11">The sequence shown here is derived from an EMBL/GenBank/DDBJ whole genome shotgun (WGS) entry which is preliminary data.</text>
</comment>
<dbReference type="Gene3D" id="2.30.30.60">
    <property type="match status" value="1"/>
</dbReference>
<evidence type="ECO:0000259" key="10">
    <source>
        <dbReference type="Pfam" id="PF21082"/>
    </source>
</evidence>
<keyword evidence="7" id="KW-0997">Cell inner membrane</keyword>
<evidence type="ECO:0000256" key="8">
    <source>
        <dbReference type="SAM" id="SignalP"/>
    </source>
</evidence>
<comment type="caution">
    <text evidence="7">Lacks conserved residue(s) required for the propagation of feature annotation.</text>
</comment>
<evidence type="ECO:0000256" key="3">
    <source>
        <dbReference type="ARBA" id="ARBA00022475"/>
    </source>
</evidence>
<comment type="similarity">
    <text evidence="2 7">Belongs to the MscS (TC 1.A.23) family.</text>
</comment>
<dbReference type="SUPFAM" id="SSF82689">
    <property type="entry name" value="Mechanosensitive channel protein MscS (YggB), C-terminal domain"/>
    <property type="match status" value="1"/>
</dbReference>
<gene>
    <name evidence="11" type="ORF">DFR35_1972</name>
</gene>
<keyword evidence="7" id="KW-0813">Transport</keyword>
<keyword evidence="6 7" id="KW-0472">Membrane</keyword>
<dbReference type="PANTHER" id="PTHR30221:SF18">
    <property type="entry name" value="SLL0590 PROTEIN"/>
    <property type="match status" value="1"/>
</dbReference>
<dbReference type="SUPFAM" id="SSF50182">
    <property type="entry name" value="Sm-like ribonucleoproteins"/>
    <property type="match status" value="1"/>
</dbReference>
<dbReference type="PANTHER" id="PTHR30221">
    <property type="entry name" value="SMALL-CONDUCTANCE MECHANOSENSITIVE CHANNEL"/>
    <property type="match status" value="1"/>
</dbReference>
<dbReference type="InterPro" id="IPR010920">
    <property type="entry name" value="LSM_dom_sf"/>
</dbReference>
<protein>
    <recommendedName>
        <fullName evidence="7">Small-conductance mechanosensitive channel</fullName>
    </recommendedName>
</protein>
<dbReference type="InterPro" id="IPR023408">
    <property type="entry name" value="MscS_beta-dom_sf"/>
</dbReference>
<name>A0A497XE75_9PROT</name>
<comment type="subcellular location">
    <subcellularLocation>
        <location evidence="7">Cell inner membrane</location>
        <topology evidence="7">Multi-pass membrane protein</topology>
    </subcellularLocation>
    <subcellularLocation>
        <location evidence="1">Cell membrane</location>
        <topology evidence="1">Multi-pass membrane protein</topology>
    </subcellularLocation>
</comment>
<dbReference type="AlphaFoldDB" id="A0A497XE75"/>
<feature type="domain" description="Mechanosensitive ion channel MscS" evidence="9">
    <location>
        <begin position="353"/>
        <end position="419"/>
    </location>
</feature>
<dbReference type="InterPro" id="IPR006685">
    <property type="entry name" value="MscS_channel_2nd"/>
</dbReference>
<evidence type="ECO:0000256" key="4">
    <source>
        <dbReference type="ARBA" id="ARBA00022692"/>
    </source>
</evidence>
<dbReference type="EMBL" id="RCCI01000005">
    <property type="protein sequence ID" value="RLJ65312.1"/>
    <property type="molecule type" value="Genomic_DNA"/>
</dbReference>
<keyword evidence="4 7" id="KW-0812">Transmembrane</keyword>
<dbReference type="Gene3D" id="3.30.70.100">
    <property type="match status" value="1"/>
</dbReference>
<keyword evidence="8" id="KW-0732">Signal</keyword>
<keyword evidence="7" id="KW-0406">Ion transport</keyword>
<keyword evidence="12" id="KW-1185">Reference proteome</keyword>
<keyword evidence="3" id="KW-1003">Cell membrane</keyword>
<feature type="transmembrane region" description="Helical" evidence="7">
    <location>
        <begin position="150"/>
        <end position="169"/>
    </location>
</feature>
<feature type="transmembrane region" description="Helical" evidence="7">
    <location>
        <begin position="239"/>
        <end position="256"/>
    </location>
</feature>
<dbReference type="RefSeq" id="WP_121242064.1">
    <property type="nucleotide sequence ID" value="NZ_BHVV01000008.1"/>
</dbReference>
<feature type="signal peptide" evidence="8">
    <location>
        <begin position="1"/>
        <end position="24"/>
    </location>
</feature>
<evidence type="ECO:0000256" key="5">
    <source>
        <dbReference type="ARBA" id="ARBA00022989"/>
    </source>
</evidence>
<keyword evidence="7" id="KW-0407">Ion channel</keyword>
<dbReference type="InterPro" id="IPR049278">
    <property type="entry name" value="MS_channel_C"/>
</dbReference>
<feature type="transmembrane region" description="Helical" evidence="7">
    <location>
        <begin position="41"/>
        <end position="61"/>
    </location>
</feature>
<evidence type="ECO:0000313" key="11">
    <source>
        <dbReference type="EMBL" id="RLJ65312.1"/>
    </source>
</evidence>
<dbReference type="GO" id="GO:0008381">
    <property type="term" value="F:mechanosensitive monoatomic ion channel activity"/>
    <property type="evidence" value="ECO:0007669"/>
    <property type="project" value="InterPro"/>
</dbReference>
<evidence type="ECO:0000256" key="6">
    <source>
        <dbReference type="ARBA" id="ARBA00023136"/>
    </source>
</evidence>
<sequence>MGHSVRTLLFVLLALIAGTSSVLAAADAKPASGEAAYTGPIAPLVVFNRAIIIFRVPFLGASPTARAERARTFIDAALREGGPLKVEVRPNPEGQLVMIDNKLAFIVTTDDANAGLQESAEAAAQRAAHLLAQVVGETREARSTEAMLKALTWSAAATLVFALLLWPLLRSGGWLGRTLQKFAAVAVHRRPLSGTRIFEEQYLIPFALRLLVLLRWLIIALLVYEWLSFVLSRFPYTRPWGEGLNTYLLTLIQGLAKGMVDAIPGLVTAVAIFVLARFFIGFLGGFLERMARVSELEWLSPDTLPTTRRLFSIVVWLFAVVMAYPYLPGAQTEAFKGLSVLLGLMVSLGSTSVIGQALSGLILTYTRTIRPGEYVRVAEHEGTVTAMGAFTTRIRTGLGEELILPNSVITSNVTRNYSRAVKGAGYIVDTTVTIGYDTPWRQIEAMLIEAARRTPGVLADPAPRVFQTALSDFYPEYRLVAQAIPTTASSRAEVLTTLHANIQDVFNEHGVQIMSPHYMTDGAEAKVVKPEDWYRAPARKD</sequence>
<organism evidence="11 12">
    <name type="scientific">Sulfurisoma sediminicola</name>
    <dbReference type="NCBI Taxonomy" id="1381557"/>
    <lineage>
        <taxon>Bacteria</taxon>
        <taxon>Pseudomonadati</taxon>
        <taxon>Pseudomonadota</taxon>
        <taxon>Betaproteobacteria</taxon>
        <taxon>Nitrosomonadales</taxon>
        <taxon>Sterolibacteriaceae</taxon>
        <taxon>Sulfurisoma</taxon>
    </lineage>
</organism>
<dbReference type="InterPro" id="IPR045275">
    <property type="entry name" value="MscS_archaea/bacteria_type"/>
</dbReference>
<feature type="transmembrane region" description="Helical" evidence="7">
    <location>
        <begin position="308"/>
        <end position="327"/>
    </location>
</feature>
<evidence type="ECO:0000256" key="1">
    <source>
        <dbReference type="ARBA" id="ARBA00004651"/>
    </source>
</evidence>
<feature type="transmembrane region" description="Helical" evidence="7">
    <location>
        <begin position="202"/>
        <end position="227"/>
    </location>
</feature>
<dbReference type="Gene3D" id="1.10.287.1260">
    <property type="match status" value="1"/>
</dbReference>
<dbReference type="GO" id="GO:0005886">
    <property type="term" value="C:plasma membrane"/>
    <property type="evidence" value="ECO:0007669"/>
    <property type="project" value="UniProtKB-SubCell"/>
</dbReference>
<dbReference type="Proteomes" id="UP000268908">
    <property type="component" value="Unassembled WGS sequence"/>
</dbReference>
<comment type="subunit">
    <text evidence="7">Homoheptamer.</text>
</comment>
<dbReference type="InterPro" id="IPR011066">
    <property type="entry name" value="MscS_channel_C_sf"/>
</dbReference>
<dbReference type="Pfam" id="PF00924">
    <property type="entry name" value="MS_channel_2nd"/>
    <property type="match status" value="1"/>
</dbReference>
<dbReference type="OrthoDB" id="9780668at2"/>
<accession>A0A497XE75</accession>